<dbReference type="AlphaFoldDB" id="A0A1I2VNP2"/>
<feature type="transmembrane region" description="Helical" evidence="8">
    <location>
        <begin position="189"/>
        <end position="210"/>
    </location>
</feature>
<evidence type="ECO:0000313" key="9">
    <source>
        <dbReference type="EMBL" id="SFG90935.1"/>
    </source>
</evidence>
<name>A0A1I2VNP2_9GAMM</name>
<evidence type="ECO:0000256" key="6">
    <source>
        <dbReference type="ARBA" id="ARBA00022989"/>
    </source>
</evidence>
<evidence type="ECO:0000256" key="2">
    <source>
        <dbReference type="ARBA" id="ARBA00010145"/>
    </source>
</evidence>
<evidence type="ECO:0000256" key="8">
    <source>
        <dbReference type="SAM" id="Phobius"/>
    </source>
</evidence>
<proteinExistence type="inferred from homology"/>
<evidence type="ECO:0000313" key="10">
    <source>
        <dbReference type="Proteomes" id="UP000198623"/>
    </source>
</evidence>
<keyword evidence="6 8" id="KW-1133">Transmembrane helix</keyword>
<evidence type="ECO:0000256" key="5">
    <source>
        <dbReference type="ARBA" id="ARBA00022692"/>
    </source>
</evidence>
<dbReference type="Gene3D" id="1.20.1530.20">
    <property type="match status" value="1"/>
</dbReference>
<evidence type="ECO:0000256" key="4">
    <source>
        <dbReference type="ARBA" id="ARBA00022475"/>
    </source>
</evidence>
<dbReference type="OrthoDB" id="9805563at2"/>
<dbReference type="STRING" id="1045558.SAMN05216175_11832"/>
<keyword evidence="4" id="KW-1003">Cell membrane</keyword>
<comment type="subcellular location">
    <subcellularLocation>
        <location evidence="1">Cell membrane</location>
        <topology evidence="1">Multi-pass membrane protein</topology>
    </subcellularLocation>
</comment>
<evidence type="ECO:0000256" key="3">
    <source>
        <dbReference type="ARBA" id="ARBA00022448"/>
    </source>
</evidence>
<keyword evidence="7 8" id="KW-0472">Membrane</keyword>
<dbReference type="GO" id="GO:0005886">
    <property type="term" value="C:plasma membrane"/>
    <property type="evidence" value="ECO:0007669"/>
    <property type="project" value="UniProtKB-SubCell"/>
</dbReference>
<comment type="similarity">
    <text evidence="2">Belongs to the auxin efflux carrier (TC 2.A.69) family.</text>
</comment>
<gene>
    <name evidence="9" type="ORF">SAMN05216175_11832</name>
</gene>
<dbReference type="Proteomes" id="UP000198623">
    <property type="component" value="Unassembled WGS sequence"/>
</dbReference>
<feature type="transmembrane region" description="Helical" evidence="8">
    <location>
        <begin position="65"/>
        <end position="87"/>
    </location>
</feature>
<accession>A0A1I2VNP2</accession>
<dbReference type="PANTHER" id="PTHR36838">
    <property type="entry name" value="AUXIN EFFLUX CARRIER FAMILY PROTEIN"/>
    <property type="match status" value="1"/>
</dbReference>
<dbReference type="RefSeq" id="WP_090730420.1">
    <property type="nucleotide sequence ID" value="NZ_FOOU01000018.1"/>
</dbReference>
<feature type="transmembrane region" description="Helical" evidence="8">
    <location>
        <begin position="161"/>
        <end position="183"/>
    </location>
</feature>
<feature type="transmembrane region" description="Helical" evidence="8">
    <location>
        <begin position="246"/>
        <end position="269"/>
    </location>
</feature>
<keyword evidence="3" id="KW-0813">Transport</keyword>
<sequence length="303" mass="31922">MLSVLSALWPVFALVLLGFAGRKMAFPGDGFWQPAEKLTYFVLFPVLLVNKLGSSDMTGVSVFKIAIAVGMLLLIGTLSCFLLRHWLVFSAAGFTSFYQGSVRFNTYVALAAAAALFGGQAVAISAVIIAIMIPLINLLCVIVFSTQLSRSQGVRALLSTLLKNPLILSCLLGIALNISGLGVPQMVSSVAGLLGSMALPLGLLAVGAGLNVHALRAVQSAVWVSSLIKLLIFPFIMYVICTVMELSPLMTGLLLVFSAVPTAPSAYILARQLGGDAEMMAAIITGQVLLSMITLPFMLGILI</sequence>
<dbReference type="Pfam" id="PF03547">
    <property type="entry name" value="Mem_trans"/>
    <property type="match status" value="1"/>
</dbReference>
<keyword evidence="10" id="KW-1185">Reference proteome</keyword>
<reference evidence="10" key="1">
    <citation type="submission" date="2016-10" db="EMBL/GenBank/DDBJ databases">
        <authorList>
            <person name="Varghese N."/>
            <person name="Submissions S."/>
        </authorList>
    </citation>
    <scope>NUCLEOTIDE SEQUENCE [LARGE SCALE GENOMIC DNA]</scope>
    <source>
        <strain evidence="10">CGMCC 1.10971</strain>
    </source>
</reference>
<dbReference type="PANTHER" id="PTHR36838:SF4">
    <property type="entry name" value="AUXIN EFFLUX CARRIER FAMILY PROTEIN"/>
    <property type="match status" value="1"/>
</dbReference>
<evidence type="ECO:0008006" key="11">
    <source>
        <dbReference type="Google" id="ProtNLM"/>
    </source>
</evidence>
<dbReference type="EMBL" id="FOOU01000018">
    <property type="protein sequence ID" value="SFG90935.1"/>
    <property type="molecule type" value="Genomic_DNA"/>
</dbReference>
<feature type="transmembrane region" description="Helical" evidence="8">
    <location>
        <begin position="222"/>
        <end position="240"/>
    </location>
</feature>
<evidence type="ECO:0000256" key="1">
    <source>
        <dbReference type="ARBA" id="ARBA00004651"/>
    </source>
</evidence>
<protein>
    <recommendedName>
        <fullName evidence="11">Transporter</fullName>
    </recommendedName>
</protein>
<feature type="transmembrane region" description="Helical" evidence="8">
    <location>
        <begin position="281"/>
        <end position="302"/>
    </location>
</feature>
<organism evidence="9 10">
    <name type="scientific">Neptunomonas qingdaonensis</name>
    <dbReference type="NCBI Taxonomy" id="1045558"/>
    <lineage>
        <taxon>Bacteria</taxon>
        <taxon>Pseudomonadati</taxon>
        <taxon>Pseudomonadota</taxon>
        <taxon>Gammaproteobacteria</taxon>
        <taxon>Oceanospirillales</taxon>
        <taxon>Oceanospirillaceae</taxon>
        <taxon>Neptunomonas</taxon>
    </lineage>
</organism>
<feature type="transmembrane region" description="Helical" evidence="8">
    <location>
        <begin position="107"/>
        <end position="140"/>
    </location>
</feature>
<evidence type="ECO:0000256" key="7">
    <source>
        <dbReference type="ARBA" id="ARBA00023136"/>
    </source>
</evidence>
<keyword evidence="5 8" id="KW-0812">Transmembrane</keyword>
<dbReference type="InterPro" id="IPR038770">
    <property type="entry name" value="Na+/solute_symporter_sf"/>
</dbReference>
<dbReference type="InterPro" id="IPR004776">
    <property type="entry name" value="Mem_transp_PIN-like"/>
</dbReference>
<dbReference type="GO" id="GO:0055085">
    <property type="term" value="P:transmembrane transport"/>
    <property type="evidence" value="ECO:0007669"/>
    <property type="project" value="InterPro"/>
</dbReference>